<dbReference type="Proteomes" id="UP000079169">
    <property type="component" value="Unplaced"/>
</dbReference>
<dbReference type="KEGG" id="dci:103508825"/>
<feature type="compositionally biased region" description="Basic residues" evidence="1">
    <location>
        <begin position="119"/>
        <end position="141"/>
    </location>
</feature>
<protein>
    <submittedName>
        <fullName evidence="3">Uncharacterized protein LOC103508825</fullName>
    </submittedName>
</protein>
<dbReference type="GeneID" id="103508825"/>
<feature type="region of interest" description="Disordered" evidence="1">
    <location>
        <begin position="28"/>
        <end position="66"/>
    </location>
</feature>
<gene>
    <name evidence="3" type="primary">LOC103508825</name>
</gene>
<accession>A0A1S3D0L6</accession>
<evidence type="ECO:0000256" key="1">
    <source>
        <dbReference type="SAM" id="MobiDB-lite"/>
    </source>
</evidence>
<keyword evidence="2" id="KW-1185">Reference proteome</keyword>
<feature type="compositionally biased region" description="Basic and acidic residues" evidence="1">
    <location>
        <begin position="48"/>
        <end position="66"/>
    </location>
</feature>
<proteinExistence type="predicted"/>
<reference evidence="3" key="1">
    <citation type="submission" date="2025-08" db="UniProtKB">
        <authorList>
            <consortium name="RefSeq"/>
        </authorList>
    </citation>
    <scope>IDENTIFICATION</scope>
</reference>
<feature type="region of interest" description="Disordered" evidence="1">
    <location>
        <begin position="81"/>
        <end position="100"/>
    </location>
</feature>
<sequence>MSDDDTKPEAERCSVDPWEEILKTICNEGNQRNGNCNQETNKRSNSAEIKDLYTSDDDTKPEAERCSVDPWEEILKTICNEGNQRNGNCNQKTNKRSTPNLKKYDIDWIYKSNSQPREKSKKQCKRKKPSNHSKPQSKKKSLTYVGKNCKPESKHRCACQMKRQNSRKSQPEENCKGDDKYNIYLQEVEESQTQSNHKKPEHNMMKDCSAVTYYCLVCKNGKFNRRS</sequence>
<feature type="region of interest" description="Disordered" evidence="1">
    <location>
        <begin position="110"/>
        <end position="145"/>
    </location>
</feature>
<evidence type="ECO:0000313" key="3">
    <source>
        <dbReference type="RefSeq" id="XP_008471623.1"/>
    </source>
</evidence>
<organism evidence="2 3">
    <name type="scientific">Diaphorina citri</name>
    <name type="common">Asian citrus psyllid</name>
    <dbReference type="NCBI Taxonomy" id="121845"/>
    <lineage>
        <taxon>Eukaryota</taxon>
        <taxon>Metazoa</taxon>
        <taxon>Ecdysozoa</taxon>
        <taxon>Arthropoda</taxon>
        <taxon>Hexapoda</taxon>
        <taxon>Insecta</taxon>
        <taxon>Pterygota</taxon>
        <taxon>Neoptera</taxon>
        <taxon>Paraneoptera</taxon>
        <taxon>Hemiptera</taxon>
        <taxon>Sternorrhyncha</taxon>
        <taxon>Psylloidea</taxon>
        <taxon>Psyllidae</taxon>
        <taxon>Diaphorininae</taxon>
        <taxon>Diaphorina</taxon>
    </lineage>
</organism>
<evidence type="ECO:0000313" key="2">
    <source>
        <dbReference type="Proteomes" id="UP000079169"/>
    </source>
</evidence>
<dbReference type="PaxDb" id="121845-A0A1S3D0L6"/>
<dbReference type="AlphaFoldDB" id="A0A1S3D0L6"/>
<name>A0A1S3D0L6_DIACI</name>
<dbReference type="RefSeq" id="XP_008471623.1">
    <property type="nucleotide sequence ID" value="XM_008473401.2"/>
</dbReference>
<feature type="compositionally biased region" description="Polar residues" evidence="1">
    <location>
        <begin position="28"/>
        <end position="47"/>
    </location>
</feature>